<sequence>KIDCPPAMIMSLYYLKKQGQQWKFSKVIDVGKKRRWLPKRQLLELGFERILSKDADMDSASGTCNSET</sequence>
<protein>
    <submittedName>
        <fullName evidence="1">5250_t:CDS:1</fullName>
    </submittedName>
</protein>
<accession>A0ABN7X8H3</accession>
<feature type="non-terminal residue" evidence="1">
    <location>
        <position position="68"/>
    </location>
</feature>
<name>A0ABN7X8H3_GIGMA</name>
<dbReference type="Proteomes" id="UP000789901">
    <property type="component" value="Unassembled WGS sequence"/>
</dbReference>
<feature type="non-terminal residue" evidence="1">
    <location>
        <position position="1"/>
    </location>
</feature>
<gene>
    <name evidence="1" type="ORF">GMARGA_LOCUS40313</name>
</gene>
<proteinExistence type="predicted"/>
<evidence type="ECO:0000313" key="2">
    <source>
        <dbReference type="Proteomes" id="UP000789901"/>
    </source>
</evidence>
<evidence type="ECO:0000313" key="1">
    <source>
        <dbReference type="EMBL" id="CAG8850635.1"/>
    </source>
</evidence>
<comment type="caution">
    <text evidence="1">The sequence shown here is derived from an EMBL/GenBank/DDBJ whole genome shotgun (WGS) entry which is preliminary data.</text>
</comment>
<reference evidence="1 2" key="1">
    <citation type="submission" date="2021-06" db="EMBL/GenBank/DDBJ databases">
        <authorList>
            <person name="Kallberg Y."/>
            <person name="Tangrot J."/>
            <person name="Rosling A."/>
        </authorList>
    </citation>
    <scope>NUCLEOTIDE SEQUENCE [LARGE SCALE GENOMIC DNA]</scope>
    <source>
        <strain evidence="1 2">120-4 pot B 10/14</strain>
    </source>
</reference>
<keyword evidence="2" id="KW-1185">Reference proteome</keyword>
<dbReference type="EMBL" id="CAJVQB010102068">
    <property type="protein sequence ID" value="CAG8850635.1"/>
    <property type="molecule type" value="Genomic_DNA"/>
</dbReference>
<organism evidence="1 2">
    <name type="scientific">Gigaspora margarita</name>
    <dbReference type="NCBI Taxonomy" id="4874"/>
    <lineage>
        <taxon>Eukaryota</taxon>
        <taxon>Fungi</taxon>
        <taxon>Fungi incertae sedis</taxon>
        <taxon>Mucoromycota</taxon>
        <taxon>Glomeromycotina</taxon>
        <taxon>Glomeromycetes</taxon>
        <taxon>Diversisporales</taxon>
        <taxon>Gigasporaceae</taxon>
        <taxon>Gigaspora</taxon>
    </lineage>
</organism>